<gene>
    <name evidence="2" type="ORF">FOB64_000596</name>
</gene>
<proteinExistence type="predicted"/>
<evidence type="ECO:0000313" key="3">
    <source>
        <dbReference type="Proteomes" id="UP000536275"/>
    </source>
</evidence>
<evidence type="ECO:0000256" key="1">
    <source>
        <dbReference type="SAM" id="MobiDB-lite"/>
    </source>
</evidence>
<feature type="compositionally biased region" description="Low complexity" evidence="1">
    <location>
        <begin position="147"/>
        <end position="158"/>
    </location>
</feature>
<reference evidence="2 3" key="1">
    <citation type="submission" date="2020-03" db="EMBL/GenBank/DDBJ databases">
        <title>FDA dAtabase for Regulatory Grade micrObial Sequences (FDA-ARGOS): Supporting development and validation of Infectious Disease Dx tests.</title>
        <authorList>
            <person name="Campos J."/>
            <person name="Goldberg B."/>
            <person name="Tallon L."/>
            <person name="Sadzewicz L."/>
            <person name="Vavikolanu K."/>
            <person name="Mehta A."/>
            <person name="Aluvathingal J."/>
            <person name="Nadendla S."/>
            <person name="Nandy P."/>
            <person name="Geyer C."/>
            <person name="Yan Y."/>
            <person name="Sichtig H."/>
        </authorList>
    </citation>
    <scope>NUCLEOTIDE SEQUENCE [LARGE SCALE GENOMIC DNA]</scope>
    <source>
        <strain evidence="2 3">FDAARGOS_656</strain>
    </source>
</reference>
<dbReference type="AlphaFoldDB" id="A0A8H6F5W3"/>
<name>A0A8H6F5W3_CANAX</name>
<protein>
    <submittedName>
        <fullName evidence="2">Uncharacterized protein</fullName>
    </submittedName>
</protein>
<accession>A0A8H6F5W3</accession>
<sequence length="175" mass="20658">MSVYSRVFIIAILSADSFEYITTSAKLHLINSSDEFYATVISLFVGLNFPTTTAVNFIEHENPAVTDEPEQVYDQDSDDEEVELAYIRRFNNQNRKPKPKFNYQSNDYPSANHNRSSYQQQPYNQRGNYQNSTNPFYQRNNNFRYQSKNNNFNSSKKFNPIRNNYRPQNQPSVYR</sequence>
<feature type="compositionally biased region" description="Polar residues" evidence="1">
    <location>
        <begin position="161"/>
        <end position="175"/>
    </location>
</feature>
<organism evidence="2 3">
    <name type="scientific">Candida albicans</name>
    <name type="common">Yeast</name>
    <dbReference type="NCBI Taxonomy" id="5476"/>
    <lineage>
        <taxon>Eukaryota</taxon>
        <taxon>Fungi</taxon>
        <taxon>Dikarya</taxon>
        <taxon>Ascomycota</taxon>
        <taxon>Saccharomycotina</taxon>
        <taxon>Pichiomycetes</taxon>
        <taxon>Debaryomycetaceae</taxon>
        <taxon>Candida/Lodderomyces clade</taxon>
        <taxon>Candida</taxon>
    </lineage>
</organism>
<dbReference type="Proteomes" id="UP000536275">
    <property type="component" value="Unassembled WGS sequence"/>
</dbReference>
<feature type="compositionally biased region" description="Polar residues" evidence="1">
    <location>
        <begin position="102"/>
        <end position="146"/>
    </location>
</feature>
<comment type="caution">
    <text evidence="2">The sequence shown here is derived from an EMBL/GenBank/DDBJ whole genome shotgun (WGS) entry which is preliminary data.</text>
</comment>
<feature type="region of interest" description="Disordered" evidence="1">
    <location>
        <begin position="94"/>
        <end position="175"/>
    </location>
</feature>
<evidence type="ECO:0000313" key="2">
    <source>
        <dbReference type="EMBL" id="KAF6072570.1"/>
    </source>
</evidence>
<dbReference type="EMBL" id="JABWAD010000007">
    <property type="protein sequence ID" value="KAF6072570.1"/>
    <property type="molecule type" value="Genomic_DNA"/>
</dbReference>